<accession>A0A9D3PBU1</accession>
<comment type="caution">
    <text evidence="2">The sequence shown here is derived from an EMBL/GenBank/DDBJ whole genome shotgun (WGS) entry which is preliminary data.</text>
</comment>
<proteinExistence type="predicted"/>
<sequence>MGCDGLQDISPNVQKSCGTECIRSSYDAVHRQGCGKWPNGQSRLDPARPCPSKSDVTEKTLSLQNHSEDQRF</sequence>
<organism evidence="2 3">
    <name type="scientific">Megalops atlanticus</name>
    <name type="common">Tarpon</name>
    <name type="synonym">Clupea gigantea</name>
    <dbReference type="NCBI Taxonomy" id="7932"/>
    <lineage>
        <taxon>Eukaryota</taxon>
        <taxon>Metazoa</taxon>
        <taxon>Chordata</taxon>
        <taxon>Craniata</taxon>
        <taxon>Vertebrata</taxon>
        <taxon>Euteleostomi</taxon>
        <taxon>Actinopterygii</taxon>
        <taxon>Neopterygii</taxon>
        <taxon>Teleostei</taxon>
        <taxon>Elopiformes</taxon>
        <taxon>Megalopidae</taxon>
        <taxon>Megalops</taxon>
    </lineage>
</organism>
<dbReference type="EMBL" id="JAFDVH010000022">
    <property type="protein sequence ID" value="KAG7456736.1"/>
    <property type="molecule type" value="Genomic_DNA"/>
</dbReference>
<evidence type="ECO:0000313" key="2">
    <source>
        <dbReference type="EMBL" id="KAG7456736.1"/>
    </source>
</evidence>
<dbReference type="Proteomes" id="UP001046870">
    <property type="component" value="Chromosome 22"/>
</dbReference>
<keyword evidence="3" id="KW-1185">Reference proteome</keyword>
<reference evidence="2" key="1">
    <citation type="submission" date="2021-01" db="EMBL/GenBank/DDBJ databases">
        <authorList>
            <person name="Zahm M."/>
            <person name="Roques C."/>
            <person name="Cabau C."/>
            <person name="Klopp C."/>
            <person name="Donnadieu C."/>
            <person name="Jouanno E."/>
            <person name="Lampietro C."/>
            <person name="Louis A."/>
            <person name="Herpin A."/>
            <person name="Echchiki A."/>
            <person name="Berthelot C."/>
            <person name="Parey E."/>
            <person name="Roest-Crollius H."/>
            <person name="Braasch I."/>
            <person name="Postlethwait J."/>
            <person name="Bobe J."/>
            <person name="Montfort J."/>
            <person name="Bouchez O."/>
            <person name="Begum T."/>
            <person name="Mejri S."/>
            <person name="Adams A."/>
            <person name="Chen W.-J."/>
            <person name="Guiguen Y."/>
        </authorList>
    </citation>
    <scope>NUCLEOTIDE SEQUENCE</scope>
    <source>
        <strain evidence="2">YG-15Mar2019-1</strain>
        <tissue evidence="2">Brain</tissue>
    </source>
</reference>
<feature type="region of interest" description="Disordered" evidence="1">
    <location>
        <begin position="36"/>
        <end position="72"/>
    </location>
</feature>
<protein>
    <submittedName>
        <fullName evidence="2">Uncharacterized protein</fullName>
    </submittedName>
</protein>
<dbReference type="AlphaFoldDB" id="A0A9D3PBU1"/>
<evidence type="ECO:0000313" key="3">
    <source>
        <dbReference type="Proteomes" id="UP001046870"/>
    </source>
</evidence>
<gene>
    <name evidence="2" type="ORF">MATL_G00238900</name>
</gene>
<name>A0A9D3PBU1_MEGAT</name>
<evidence type="ECO:0000256" key="1">
    <source>
        <dbReference type="SAM" id="MobiDB-lite"/>
    </source>
</evidence>